<reference evidence="2 3" key="1">
    <citation type="submission" date="2016-04" db="EMBL/GenBank/DDBJ databases">
        <title>Genome analyses suggest a sexual origin of heterokaryosis in a supposedly ancient asexual fungus.</title>
        <authorList>
            <person name="Ropars J."/>
            <person name="Sedzielewska K."/>
            <person name="Noel J."/>
            <person name="Charron P."/>
            <person name="Farinelli L."/>
            <person name="Marton T."/>
            <person name="Kruger M."/>
            <person name="Pelin A."/>
            <person name="Brachmann A."/>
            <person name="Corradi N."/>
        </authorList>
    </citation>
    <scope>NUCLEOTIDE SEQUENCE [LARGE SCALE GENOMIC DNA]</scope>
    <source>
        <strain evidence="2 3">A5</strain>
    </source>
</reference>
<gene>
    <name evidence="2" type="ORF">RhiirA5_297479</name>
</gene>
<evidence type="ECO:0000259" key="1">
    <source>
        <dbReference type="Pfam" id="PF24764"/>
    </source>
</evidence>
<proteinExistence type="predicted"/>
<dbReference type="Proteomes" id="UP000232722">
    <property type="component" value="Unassembled WGS sequence"/>
</dbReference>
<organism evidence="2 3">
    <name type="scientific">Rhizophagus irregularis</name>
    <dbReference type="NCBI Taxonomy" id="588596"/>
    <lineage>
        <taxon>Eukaryota</taxon>
        <taxon>Fungi</taxon>
        <taxon>Fungi incertae sedis</taxon>
        <taxon>Mucoromycota</taxon>
        <taxon>Glomeromycotina</taxon>
        <taxon>Glomeromycetes</taxon>
        <taxon>Glomerales</taxon>
        <taxon>Glomeraceae</taxon>
        <taxon>Rhizophagus</taxon>
    </lineage>
</organism>
<dbReference type="PANTHER" id="PTHR46791">
    <property type="entry name" value="EXPRESSED PROTEIN"/>
    <property type="match status" value="1"/>
</dbReference>
<dbReference type="InterPro" id="IPR058913">
    <property type="entry name" value="Integrase_dom_put"/>
</dbReference>
<dbReference type="Pfam" id="PF24764">
    <property type="entry name" value="rva_4"/>
    <property type="match status" value="1"/>
</dbReference>
<accession>A0A2I1DXZ3</accession>
<dbReference type="AlphaFoldDB" id="A0A2I1DXZ3"/>
<dbReference type="VEuPathDB" id="FungiDB:RhiirA1_454010"/>
<dbReference type="VEuPathDB" id="FungiDB:RhiirFUN_010217"/>
<feature type="domain" description="Integrase core" evidence="1">
    <location>
        <begin position="1"/>
        <end position="104"/>
    </location>
</feature>
<evidence type="ECO:0000313" key="2">
    <source>
        <dbReference type="EMBL" id="PKC02383.1"/>
    </source>
</evidence>
<name>A0A2I1DXZ3_9GLOM</name>
<dbReference type="EMBL" id="LLXJ01001393">
    <property type="protein sequence ID" value="PKC02383.1"/>
    <property type="molecule type" value="Genomic_DNA"/>
</dbReference>
<dbReference type="PANTHER" id="PTHR46791:SF5">
    <property type="entry name" value="CLR5 DOMAIN-CONTAINING PROTEIN-RELATED"/>
    <property type="match status" value="1"/>
</dbReference>
<protein>
    <recommendedName>
        <fullName evidence="1">Integrase core domain-containing protein</fullName>
    </recommendedName>
</protein>
<comment type="caution">
    <text evidence="2">The sequence shown here is derived from an EMBL/GenBank/DDBJ whole genome shotgun (WGS) entry which is preliminary data.</text>
</comment>
<evidence type="ECO:0000313" key="3">
    <source>
        <dbReference type="Proteomes" id="UP000232722"/>
    </source>
</evidence>
<reference evidence="2 3" key="2">
    <citation type="submission" date="2017-09" db="EMBL/GenBank/DDBJ databases">
        <title>Extensive intraspecific genome diversity in a model arbuscular mycorrhizal fungus.</title>
        <authorList>
            <person name="Chen E.C."/>
            <person name="Morin E."/>
            <person name="Beaudet D."/>
            <person name="Noel J."/>
            <person name="Ndikumana S."/>
            <person name="Charron P."/>
            <person name="St-Onge C."/>
            <person name="Giorgi J."/>
            <person name="Grigoriev I.V."/>
            <person name="Roux C."/>
            <person name="Martin F.M."/>
            <person name="Corradi N."/>
        </authorList>
    </citation>
    <scope>NUCLEOTIDE SEQUENCE [LARGE SCALE GENOMIC DNA]</scope>
    <source>
        <strain evidence="2 3">A5</strain>
    </source>
</reference>
<sequence>MESFRGNGRGSFIAGSSVHNQRIERLWVDLKRILKIYIIAFNYLEENCGLDIDNTVYMFCLHYVYMPRINNTLKLFADAWNLHSIRTEHNLNPTQLFTRGMLQYGIRGIENNLVSNLEEYGIDWDGPIPTIESDTVTVNEPTNILNANQSLNLASRIDPLQTDECYGINVYLECVRTVADILQNS</sequence>
<dbReference type="VEuPathDB" id="FungiDB:FUN_003517"/>
<dbReference type="OrthoDB" id="2389784at2759"/>